<evidence type="ECO:0000313" key="3">
    <source>
        <dbReference type="Proteomes" id="UP000068382"/>
    </source>
</evidence>
<gene>
    <name evidence="2" type="ORF">TRIHO_45000</name>
</gene>
<dbReference type="EMBL" id="LPUY01000138">
    <property type="protein sequence ID" value="KUP90634.1"/>
    <property type="molecule type" value="Genomic_DNA"/>
</dbReference>
<reference evidence="2 3" key="1">
    <citation type="submission" date="2015-12" db="EMBL/GenBank/DDBJ databases">
        <title>Genome sequence of the marine Rhodobacteraceae strain O3.65, Candidatus Tritonibacter horizontis.</title>
        <authorList>
            <person name="Poehlein A."/>
            <person name="Giebel H.A."/>
            <person name="Voget S."/>
            <person name="Brinkhoff T."/>
        </authorList>
    </citation>
    <scope>NUCLEOTIDE SEQUENCE [LARGE SCALE GENOMIC DNA]</scope>
    <source>
        <strain evidence="2 3">O3.65</strain>
    </source>
</reference>
<dbReference type="InterPro" id="IPR013024">
    <property type="entry name" value="GGCT-like"/>
</dbReference>
<dbReference type="PATRIC" id="fig|1768241.3.peg.4698"/>
<sequence length="189" mass="20667">MTPHFFGFGSLVNTATHVYGNTRPARLQGWRRTWVHTGDRSQAFLSVTPTEGHAIDGLIAAVPDGDWAALDEREIGYVRVDVTAQVGHDMLPAPQISLYQVPQDSQGTDTGLHPILMSYLDVVLRGYTEVFGQEGAQAFMTSTDGWETPILDDRADPLYPRHQPLSDSERAFHDALIAGIGASFLTDSG</sequence>
<dbReference type="OrthoDB" id="5567366at2"/>
<dbReference type="AlphaFoldDB" id="A0A132BQL2"/>
<dbReference type="Pfam" id="PF06094">
    <property type="entry name" value="GGACT"/>
    <property type="match status" value="1"/>
</dbReference>
<dbReference type="Proteomes" id="UP000068382">
    <property type="component" value="Unassembled WGS sequence"/>
</dbReference>
<name>A0A132BQL2_9RHOB</name>
<organism evidence="2 3">
    <name type="scientific">Tritonibacter horizontis</name>
    <dbReference type="NCBI Taxonomy" id="1768241"/>
    <lineage>
        <taxon>Bacteria</taxon>
        <taxon>Pseudomonadati</taxon>
        <taxon>Pseudomonadota</taxon>
        <taxon>Alphaproteobacteria</taxon>
        <taxon>Rhodobacterales</taxon>
        <taxon>Paracoccaceae</taxon>
        <taxon>Tritonibacter</taxon>
    </lineage>
</organism>
<feature type="domain" description="Gamma-glutamylcyclotransferase AIG2-like" evidence="1">
    <location>
        <begin position="19"/>
        <end position="103"/>
    </location>
</feature>
<keyword evidence="3" id="KW-1185">Reference proteome</keyword>
<dbReference type="InterPro" id="IPR009288">
    <property type="entry name" value="AIG2-like_dom"/>
</dbReference>
<dbReference type="SUPFAM" id="SSF110857">
    <property type="entry name" value="Gamma-glutamyl cyclotransferase-like"/>
    <property type="match status" value="1"/>
</dbReference>
<comment type="caution">
    <text evidence="2">The sequence shown here is derived from an EMBL/GenBank/DDBJ whole genome shotgun (WGS) entry which is preliminary data.</text>
</comment>
<dbReference type="InterPro" id="IPR036568">
    <property type="entry name" value="GGCT-like_sf"/>
</dbReference>
<accession>A0A132BQL2</accession>
<evidence type="ECO:0000259" key="1">
    <source>
        <dbReference type="Pfam" id="PF06094"/>
    </source>
</evidence>
<evidence type="ECO:0000313" key="2">
    <source>
        <dbReference type="EMBL" id="KUP90634.1"/>
    </source>
</evidence>
<dbReference type="CDD" id="cd06661">
    <property type="entry name" value="GGCT_like"/>
    <property type="match status" value="1"/>
</dbReference>
<protein>
    <recommendedName>
        <fullName evidence="1">Gamma-glutamylcyclotransferase AIG2-like domain-containing protein</fullName>
    </recommendedName>
</protein>
<proteinExistence type="predicted"/>
<dbReference type="RefSeq" id="WP_068248969.1">
    <property type="nucleotide sequence ID" value="NZ_LPUY01000138.1"/>
</dbReference>
<dbReference type="Gene3D" id="3.10.490.10">
    <property type="entry name" value="Gamma-glutamyl cyclotransferase-like"/>
    <property type="match status" value="1"/>
</dbReference>